<keyword evidence="2" id="KW-1185">Reference proteome</keyword>
<comment type="caution">
    <text evidence="1">The sequence shown here is derived from an EMBL/GenBank/DDBJ whole genome shotgun (WGS) entry which is preliminary data.</text>
</comment>
<evidence type="ECO:0000313" key="2">
    <source>
        <dbReference type="Proteomes" id="UP000324222"/>
    </source>
</evidence>
<dbReference type="AlphaFoldDB" id="A0A5B7CXU1"/>
<organism evidence="1 2">
    <name type="scientific">Portunus trituberculatus</name>
    <name type="common">Swimming crab</name>
    <name type="synonym">Neptunus trituberculatus</name>
    <dbReference type="NCBI Taxonomy" id="210409"/>
    <lineage>
        <taxon>Eukaryota</taxon>
        <taxon>Metazoa</taxon>
        <taxon>Ecdysozoa</taxon>
        <taxon>Arthropoda</taxon>
        <taxon>Crustacea</taxon>
        <taxon>Multicrustacea</taxon>
        <taxon>Malacostraca</taxon>
        <taxon>Eumalacostraca</taxon>
        <taxon>Eucarida</taxon>
        <taxon>Decapoda</taxon>
        <taxon>Pleocyemata</taxon>
        <taxon>Brachyura</taxon>
        <taxon>Eubrachyura</taxon>
        <taxon>Portunoidea</taxon>
        <taxon>Portunidae</taxon>
        <taxon>Portuninae</taxon>
        <taxon>Portunus</taxon>
    </lineage>
</organism>
<sequence length="157" mass="17251">MALKRKSYLTCLLSGHSKGQPSVAVTKDGKSLSCLKLLAMGGKGPAWTQSKYKVCIRSSLWMLVLWSAVSVEVHSSWTLCLQQHEETAAANSEYSCQQLPPNLGNPRLLCSLYPAAKDGGWHATHTTLFLQPQRALAAAQHWDSVEVQVEGLQLLLY</sequence>
<accession>A0A5B7CXU1</accession>
<dbReference type="Proteomes" id="UP000324222">
    <property type="component" value="Unassembled WGS sequence"/>
</dbReference>
<name>A0A5B7CXU1_PORTR</name>
<gene>
    <name evidence="1" type="ORF">E2C01_006415</name>
</gene>
<evidence type="ECO:0000313" key="1">
    <source>
        <dbReference type="EMBL" id="MPC13671.1"/>
    </source>
</evidence>
<protein>
    <submittedName>
        <fullName evidence="1">Uncharacterized protein</fullName>
    </submittedName>
</protein>
<dbReference type="EMBL" id="VSRR010000298">
    <property type="protein sequence ID" value="MPC13671.1"/>
    <property type="molecule type" value="Genomic_DNA"/>
</dbReference>
<proteinExistence type="predicted"/>
<reference evidence="1 2" key="1">
    <citation type="submission" date="2019-05" db="EMBL/GenBank/DDBJ databases">
        <title>Another draft genome of Portunus trituberculatus and its Hox gene families provides insights of decapod evolution.</title>
        <authorList>
            <person name="Jeong J.-H."/>
            <person name="Song I."/>
            <person name="Kim S."/>
            <person name="Choi T."/>
            <person name="Kim D."/>
            <person name="Ryu S."/>
            <person name="Kim W."/>
        </authorList>
    </citation>
    <scope>NUCLEOTIDE SEQUENCE [LARGE SCALE GENOMIC DNA]</scope>
    <source>
        <tissue evidence="1">Muscle</tissue>
    </source>
</reference>